<reference evidence="4 5" key="1">
    <citation type="submission" date="2023-10" db="EMBL/GenBank/DDBJ databases">
        <title>Chromosome-scale genome assembly provides insights into flower coloration mechanisms of Canna indica.</title>
        <authorList>
            <person name="Li C."/>
        </authorList>
    </citation>
    <scope>NUCLEOTIDE SEQUENCE [LARGE SCALE GENOMIC DNA]</scope>
    <source>
        <tissue evidence="4">Flower</tissue>
    </source>
</reference>
<dbReference type="Pfam" id="PF05699">
    <property type="entry name" value="Dimer_Tnp_hAT"/>
    <property type="match status" value="1"/>
</dbReference>
<dbReference type="Pfam" id="PF04937">
    <property type="entry name" value="DUF659"/>
    <property type="match status" value="1"/>
</dbReference>
<accession>A0AAQ3QC18</accession>
<dbReference type="PANTHER" id="PTHR32166:SF74">
    <property type="entry name" value="OS05G0256350 PROTEIN"/>
    <property type="match status" value="1"/>
</dbReference>
<dbReference type="PANTHER" id="PTHR32166">
    <property type="entry name" value="OSJNBA0013A04.12 PROTEIN"/>
    <property type="match status" value="1"/>
</dbReference>
<dbReference type="InterPro" id="IPR012337">
    <property type="entry name" value="RNaseH-like_sf"/>
</dbReference>
<evidence type="ECO:0000259" key="2">
    <source>
        <dbReference type="Pfam" id="PF04937"/>
    </source>
</evidence>
<dbReference type="InterPro" id="IPR008906">
    <property type="entry name" value="HATC_C_dom"/>
</dbReference>
<feature type="domain" description="DUF659" evidence="2">
    <location>
        <begin position="228"/>
        <end position="378"/>
    </location>
</feature>
<evidence type="ECO:0008006" key="6">
    <source>
        <dbReference type="Google" id="ProtNLM"/>
    </source>
</evidence>
<feature type="domain" description="HAT C-terminal dimerisation" evidence="3">
    <location>
        <begin position="518"/>
        <end position="584"/>
    </location>
</feature>
<feature type="compositionally biased region" description="Acidic residues" evidence="1">
    <location>
        <begin position="712"/>
        <end position="724"/>
    </location>
</feature>
<keyword evidence="5" id="KW-1185">Reference proteome</keyword>
<name>A0AAQ3QC18_9LILI</name>
<dbReference type="AlphaFoldDB" id="A0AAQ3QC18"/>
<feature type="compositionally biased region" description="Acidic residues" evidence="1">
    <location>
        <begin position="678"/>
        <end position="698"/>
    </location>
</feature>
<dbReference type="Proteomes" id="UP001327560">
    <property type="component" value="Chromosome 4"/>
</dbReference>
<gene>
    <name evidence="4" type="ORF">Cni_G14067</name>
</gene>
<dbReference type="EMBL" id="CP136893">
    <property type="protein sequence ID" value="WOL05339.1"/>
    <property type="molecule type" value="Genomic_DNA"/>
</dbReference>
<evidence type="ECO:0000313" key="4">
    <source>
        <dbReference type="EMBL" id="WOL05339.1"/>
    </source>
</evidence>
<feature type="region of interest" description="Disordered" evidence="1">
    <location>
        <begin position="658"/>
        <end position="724"/>
    </location>
</feature>
<dbReference type="InterPro" id="IPR007021">
    <property type="entry name" value="DUF659"/>
</dbReference>
<evidence type="ECO:0000256" key="1">
    <source>
        <dbReference type="SAM" id="MobiDB-lite"/>
    </source>
</evidence>
<feature type="region of interest" description="Disordered" evidence="1">
    <location>
        <begin position="1"/>
        <end position="23"/>
    </location>
</feature>
<protein>
    <recommendedName>
        <fullName evidence="6">BED-type domain-containing protein</fullName>
    </recommendedName>
</protein>
<sequence>MEKNSGEMPYDPSKDPKRKPNSKDIGWRYGYWPDLNKRQLIACSLCGNQLNGGITRLKQHLAGGYGDVKKCDKTTTLIMREMHEALASKRKTPFSLDDEQEAVAPVDHSTASNSMPSSGTIYKKKKKEAGIQFAAMSQVSHSQSTSQTKIGGLLQRTPEEIMDERHSKGPSQQTIERSLKTKEAIEKVNMYVANFFYENAIPFNAANSRSYELMVKGIAQIGSGYKPPTYHELRVPLLKKAKEQIEDLKRKHEEVWERDGCTLMSDGWTDRRGRQLINFLVNSSQGTIFLGSVDASSQCHDAQMLADLLETKIDEIGPSNVVQLITDNGANYKAAGRLLEQRLPTLFWTPCAAHCLDLMLEDVGKMKEFKPTIARARSLTTFIYRHGRLLDAMREHTNGHDLAVEDCIRASQPLLVVLRIADGDEKPSMTELAAAMGEAKRRIKQVLAHKSTLCKKIIDIIESRWERQMETPLYDFNDLLEKLVLDDTMRSKILLDVDMYDEDRGPFAREMVIRERSNRIPLEWWKSFGGRTPEFSKFAKRIVSLCCSSSRCERNWSTFEFIHTKKRNRLLHQRLNDLVYVQYNRKIATRFQKVRECGKNYDPLVLDDFDWGTNAWFNNDDEEDDRIPFELVDEAIGASNALEGHNFSRRRGVNELVTYNRRHRGSTSTSTSRLVDENSSDEGEEEIFPNDDEDIEDDFGLKPTTPPMDNTPNEDIEDDFDNLF</sequence>
<evidence type="ECO:0000313" key="5">
    <source>
        <dbReference type="Proteomes" id="UP001327560"/>
    </source>
</evidence>
<proteinExistence type="predicted"/>
<dbReference type="GO" id="GO:0046983">
    <property type="term" value="F:protein dimerization activity"/>
    <property type="evidence" value="ECO:0007669"/>
    <property type="project" value="InterPro"/>
</dbReference>
<dbReference type="SUPFAM" id="SSF53098">
    <property type="entry name" value="Ribonuclease H-like"/>
    <property type="match status" value="1"/>
</dbReference>
<evidence type="ECO:0000259" key="3">
    <source>
        <dbReference type="Pfam" id="PF05699"/>
    </source>
</evidence>
<organism evidence="4 5">
    <name type="scientific">Canna indica</name>
    <name type="common">Indian-shot</name>
    <dbReference type="NCBI Taxonomy" id="4628"/>
    <lineage>
        <taxon>Eukaryota</taxon>
        <taxon>Viridiplantae</taxon>
        <taxon>Streptophyta</taxon>
        <taxon>Embryophyta</taxon>
        <taxon>Tracheophyta</taxon>
        <taxon>Spermatophyta</taxon>
        <taxon>Magnoliopsida</taxon>
        <taxon>Liliopsida</taxon>
        <taxon>Zingiberales</taxon>
        <taxon>Cannaceae</taxon>
        <taxon>Canna</taxon>
    </lineage>
</organism>